<dbReference type="Pfam" id="PF04940">
    <property type="entry name" value="BLUF"/>
    <property type="match status" value="1"/>
</dbReference>
<dbReference type="GO" id="GO:0009882">
    <property type="term" value="F:blue light photoreceptor activity"/>
    <property type="evidence" value="ECO:0007669"/>
    <property type="project" value="InterPro"/>
</dbReference>
<dbReference type="GO" id="GO:0071949">
    <property type="term" value="F:FAD binding"/>
    <property type="evidence" value="ECO:0007669"/>
    <property type="project" value="InterPro"/>
</dbReference>
<gene>
    <name evidence="2" type="ORF">CU669_11855</name>
</gene>
<evidence type="ECO:0000313" key="3">
    <source>
        <dbReference type="Proteomes" id="UP000251075"/>
    </source>
</evidence>
<dbReference type="EMBL" id="PGTO01000008">
    <property type="protein sequence ID" value="RAU21667.1"/>
    <property type="molecule type" value="Genomic_DNA"/>
</dbReference>
<organism evidence="2 3">
    <name type="scientific">Paramagnetospirillum kuznetsovii</name>
    <dbReference type="NCBI Taxonomy" id="2053833"/>
    <lineage>
        <taxon>Bacteria</taxon>
        <taxon>Pseudomonadati</taxon>
        <taxon>Pseudomonadota</taxon>
        <taxon>Alphaproteobacteria</taxon>
        <taxon>Rhodospirillales</taxon>
        <taxon>Magnetospirillaceae</taxon>
        <taxon>Paramagnetospirillum</taxon>
    </lineage>
</organism>
<reference evidence="2 3" key="1">
    <citation type="submission" date="2017-11" db="EMBL/GenBank/DDBJ databases">
        <title>Draft genome sequence of magnetotactic bacterium Magnetospirillum kuznetsovii LBB-42.</title>
        <authorList>
            <person name="Grouzdev D.S."/>
            <person name="Rysina M.S."/>
            <person name="Baslerov R.V."/>
            <person name="Koziaeva V."/>
        </authorList>
    </citation>
    <scope>NUCLEOTIDE SEQUENCE [LARGE SCALE GENOMIC DNA]</scope>
    <source>
        <strain evidence="2 3">LBB-42</strain>
    </source>
</reference>
<keyword evidence="3" id="KW-1185">Reference proteome</keyword>
<dbReference type="InterPro" id="IPR036046">
    <property type="entry name" value="Acylphosphatase-like_dom_sf"/>
</dbReference>
<accession>A0A364NXM8</accession>
<proteinExistence type="predicted"/>
<dbReference type="SMART" id="SM01034">
    <property type="entry name" value="BLUF"/>
    <property type="match status" value="1"/>
</dbReference>
<protein>
    <recommendedName>
        <fullName evidence="1">BLUF domain-containing protein</fullName>
    </recommendedName>
</protein>
<sequence length="152" mass="17126">MGSPNPNNELYCIIYSSTAWNDMLSDDIRMLAIRSSENNLDKNISGVLLYHDRTFFQVLEGHENDLHVLYDAIQQDKRHYGAFKLYEGSIKRRNFSNWGMALADIGAFSQDDADLFRSLVDAGPQLGDQSAMTSRIDRLIASFRKAVGAEGD</sequence>
<dbReference type="RefSeq" id="WP_112144919.1">
    <property type="nucleotide sequence ID" value="NZ_PGTO01000008.1"/>
</dbReference>
<dbReference type="SUPFAM" id="SSF54975">
    <property type="entry name" value="Acylphosphatase/BLUF domain-like"/>
    <property type="match status" value="1"/>
</dbReference>
<evidence type="ECO:0000259" key="1">
    <source>
        <dbReference type="PROSITE" id="PS50925"/>
    </source>
</evidence>
<dbReference type="AlphaFoldDB" id="A0A364NXM8"/>
<name>A0A364NXM8_9PROT</name>
<dbReference type="Gene3D" id="3.30.70.100">
    <property type="match status" value="1"/>
</dbReference>
<evidence type="ECO:0000313" key="2">
    <source>
        <dbReference type="EMBL" id="RAU21667.1"/>
    </source>
</evidence>
<dbReference type="Proteomes" id="UP000251075">
    <property type="component" value="Unassembled WGS sequence"/>
</dbReference>
<dbReference type="OrthoDB" id="196105at2"/>
<dbReference type="PROSITE" id="PS50925">
    <property type="entry name" value="BLUF"/>
    <property type="match status" value="1"/>
</dbReference>
<feature type="domain" description="BLUF" evidence="1">
    <location>
        <begin position="10"/>
        <end position="101"/>
    </location>
</feature>
<comment type="caution">
    <text evidence="2">The sequence shown here is derived from an EMBL/GenBank/DDBJ whole genome shotgun (WGS) entry which is preliminary data.</text>
</comment>
<dbReference type="InterPro" id="IPR007024">
    <property type="entry name" value="BLUF_domain"/>
</dbReference>